<organism evidence="1 2">
    <name type="scientific">Chelatococcus sambhunathii</name>
    <dbReference type="NCBI Taxonomy" id="363953"/>
    <lineage>
        <taxon>Bacteria</taxon>
        <taxon>Pseudomonadati</taxon>
        <taxon>Pseudomonadota</taxon>
        <taxon>Alphaproteobacteria</taxon>
        <taxon>Hyphomicrobiales</taxon>
        <taxon>Chelatococcaceae</taxon>
        <taxon>Chelatococcus</taxon>
    </lineage>
</organism>
<gene>
    <name evidence="1" type="ORF">IHQ68_15050</name>
</gene>
<evidence type="ECO:0000313" key="1">
    <source>
        <dbReference type="EMBL" id="MDR4307938.1"/>
    </source>
</evidence>
<comment type="caution">
    <text evidence="1">The sequence shown here is derived from an EMBL/GenBank/DDBJ whole genome shotgun (WGS) entry which is preliminary data.</text>
</comment>
<protein>
    <submittedName>
        <fullName evidence="1">Uncharacterized protein</fullName>
    </submittedName>
</protein>
<accession>A0ABU1DIJ2</accession>
<reference evidence="1" key="1">
    <citation type="submission" date="2020-10" db="EMBL/GenBank/DDBJ databases">
        <authorList>
            <person name="Abbas A."/>
            <person name="Razzaq R."/>
            <person name="Waqas M."/>
            <person name="Abbas N."/>
            <person name="Nielsen T.K."/>
            <person name="Hansen L.H."/>
            <person name="Hussain S."/>
            <person name="Shahid M."/>
        </authorList>
    </citation>
    <scope>NUCLEOTIDE SEQUENCE</scope>
    <source>
        <strain evidence="1">S14</strain>
    </source>
</reference>
<proteinExistence type="predicted"/>
<keyword evidence="2" id="KW-1185">Reference proteome</keyword>
<name>A0ABU1DIJ2_9HYPH</name>
<dbReference type="EMBL" id="JADBEO010000036">
    <property type="protein sequence ID" value="MDR4307938.1"/>
    <property type="molecule type" value="Genomic_DNA"/>
</dbReference>
<evidence type="ECO:0000313" key="2">
    <source>
        <dbReference type="Proteomes" id="UP001181622"/>
    </source>
</evidence>
<sequence>MGSNDRDDEARLAEARSQLADCDGLIEETRRQRDRLVQLGRDPAHLEGRLAMLERVRAERERYVRSIAAKSASAATRRDHGGAAAERLQPFDLLVEEQLRLRPSATAAELAATLLMTEPGHDEVQAVTDKQKQFVRDSIGRLIRFGLTTRKPSWE</sequence>
<dbReference type="Proteomes" id="UP001181622">
    <property type="component" value="Unassembled WGS sequence"/>
</dbReference>
<dbReference type="RefSeq" id="WP_309393262.1">
    <property type="nucleotide sequence ID" value="NZ_JADBEO010000036.1"/>
</dbReference>